<dbReference type="Pfam" id="PF11817">
    <property type="entry name" value="Foie-gras_1"/>
    <property type="match status" value="1"/>
</dbReference>
<sequence length="1290" mass="143915">MNSYPSELLAQHAPLMFAAGLEAFQPVSNVPTSPTIAPPTPLPLAHAPKNSFGQDLPDITVPSGDTRQDPFASLAARLRGIFSAQRKGAVWDPERAKSFHTVLVDKAIRLPPRKVYPSAARSDDGTPIGVPHSPLSPLTPTSPLYPDGLIAPIWVRKHIELVPSVFVLFLRLWEGPPPKSPLESRDGQDREEERDRDATMSNEIAGRKKTLSERGIKLTVVLMATRKTLDDPALDSRLSYIRRQSGLDSRAALFVLSPVNPPELVEFVKSLQDALYEPSMEYYNNHSKRVRRKRNRQHSYAVPIHNPVTAAASGSRPLRGEGWSVRYEYKMATFAEFRSELEVARKHYEDCWLGLVDMFSSTAILPPRTKRWAEAKVLADCVAIKICKLYLYHDEHSRALAQFNRHLQKFGELSRGWGIGEETFEFWGWMARQYRILAEVLEQALRSGLRLPTHTTSAPPSLASPAALDGTRNLGINPSTILHHPGYYFYAAAICTQQRRSRYMEVLQSDSAQSSFLTNSPGFINEKKVDHYAMILDFYTNAYELFKKYAPTRSRMILYVAYRIAETYHASGQLELAVSRFFERIAHTHRREKWGSMLQPLLSMWYDCAKRLEDADLSIKLMIEILAPATKSLEERASIESGLLSLLKNKSPSAESKAPLVVELSDNEPIFDSTVVFWQREVLVDDYASFQLTLSTPDGCSLSDIPFSSVHIHFSDGRTPVRVVHRAEEGKVAEGDLERIELGDVPLVNDETESSPQANLRWGPKSAKVFAGTLSSPVPCDLRISNVVLTIVEGDWTIELPFDPSKARRVYSPSPRWLSTLEGPGAFIPVTRNHASSVRVRSRPHLIHVAFKHDSPAYVNERYPVIIEISNVDERDLQIHVDALLQPTEDDSVNDITIDDQTSTGMIKGVDFGTVSSGDAILKTIYLMSRGSAGERVIDISIQSRIADTAPDADAEHASEMLQTLVIPTSRPLDTTFDIAYHRVPDMRRPLLDLATFDADTNVFDARSRATIAGRIICAGPSDVELISVRLDKKQVEQARLSSSSLDETDDCFPLVCRTGDAYLLSFVVDISTDEFNDEEDEKENEDAGSAFPGTIEVMWRRAGSNEQPSTTQIFVPRLRPPEDGAMALVRPPPTAILHTPFALALVIKNEHSYRTADVVLQLDSSESSFVVSGPRNTRLKALLPGAADVIWYNIIPLECGRQRLPTFRLLDRRKVGAHEARSQAEEDGDGGDSGREEGTVSVPIPVLDLGFEARDEAGRERPVMIQDEHDPQKLVPVKQDGIYVFVLPS</sequence>
<evidence type="ECO:0000313" key="5">
    <source>
        <dbReference type="Proteomes" id="UP000027195"/>
    </source>
</evidence>
<dbReference type="InterPro" id="IPR012880">
    <property type="entry name" value="Gryzun"/>
</dbReference>
<keyword evidence="5" id="KW-1185">Reference proteome</keyword>
<feature type="domain" description="Gryzun putative trafficking through Golgi" evidence="2">
    <location>
        <begin position="668"/>
        <end position="903"/>
    </location>
</feature>
<proteinExistence type="predicted"/>
<gene>
    <name evidence="4" type="ORF">BOTBODRAFT_110665</name>
</gene>
<dbReference type="Pfam" id="PF07919">
    <property type="entry name" value="Gryzun"/>
    <property type="match status" value="1"/>
</dbReference>
<reference evidence="5" key="1">
    <citation type="journal article" date="2014" name="Proc. Natl. Acad. Sci. U.S.A.">
        <title>Extensive sampling of basidiomycete genomes demonstrates inadequacy of the white-rot/brown-rot paradigm for wood decay fungi.</title>
        <authorList>
            <person name="Riley R."/>
            <person name="Salamov A.A."/>
            <person name="Brown D.W."/>
            <person name="Nagy L.G."/>
            <person name="Floudas D."/>
            <person name="Held B.W."/>
            <person name="Levasseur A."/>
            <person name="Lombard V."/>
            <person name="Morin E."/>
            <person name="Otillar R."/>
            <person name="Lindquist E.A."/>
            <person name="Sun H."/>
            <person name="LaButti K.M."/>
            <person name="Schmutz J."/>
            <person name="Jabbour D."/>
            <person name="Luo H."/>
            <person name="Baker S.E."/>
            <person name="Pisabarro A.G."/>
            <person name="Walton J.D."/>
            <person name="Blanchette R.A."/>
            <person name="Henrissat B."/>
            <person name="Martin F."/>
            <person name="Cullen D."/>
            <person name="Hibbett D.S."/>
            <person name="Grigoriev I.V."/>
        </authorList>
    </citation>
    <scope>NUCLEOTIDE SEQUENCE [LARGE SCALE GENOMIC DNA]</scope>
    <source>
        <strain evidence="5">FD-172 SS1</strain>
    </source>
</reference>
<dbReference type="EMBL" id="KL198040">
    <property type="protein sequence ID" value="KDQ13969.1"/>
    <property type="molecule type" value="Genomic_DNA"/>
</dbReference>
<dbReference type="PANTHER" id="PTHR14374">
    <property type="entry name" value="FOIE GRAS"/>
    <property type="match status" value="1"/>
</dbReference>
<dbReference type="STRING" id="930990.A0A067MEK7"/>
<protein>
    <recommendedName>
        <fullName evidence="6">Trafficking protein particle complex subunit 11 domain-containing protein</fullName>
    </recommendedName>
</protein>
<feature type="compositionally biased region" description="Basic and acidic residues" evidence="1">
    <location>
        <begin position="182"/>
        <end position="198"/>
    </location>
</feature>
<feature type="region of interest" description="Disordered" evidence="1">
    <location>
        <begin position="42"/>
        <end position="66"/>
    </location>
</feature>
<dbReference type="HOGENOM" id="CLU_003572_2_0_1"/>
<feature type="domain" description="Trafficking protein particle complex subunit 11" evidence="3">
    <location>
        <begin position="371"/>
        <end position="626"/>
    </location>
</feature>
<evidence type="ECO:0000313" key="4">
    <source>
        <dbReference type="EMBL" id="KDQ13969.1"/>
    </source>
</evidence>
<accession>A0A067MEK7</accession>
<feature type="region of interest" description="Disordered" evidence="1">
    <location>
        <begin position="179"/>
        <end position="208"/>
    </location>
</feature>
<dbReference type="OrthoDB" id="6278596at2759"/>
<dbReference type="PANTHER" id="PTHR14374:SF0">
    <property type="entry name" value="TRAFFICKING PROTEIN PARTICLE COMPLEX SUBUNIT 11"/>
    <property type="match status" value="1"/>
</dbReference>
<dbReference type="Proteomes" id="UP000027195">
    <property type="component" value="Unassembled WGS sequence"/>
</dbReference>
<name>A0A067MEK7_BOTB1</name>
<evidence type="ECO:0000256" key="1">
    <source>
        <dbReference type="SAM" id="MobiDB-lite"/>
    </source>
</evidence>
<organism evidence="4 5">
    <name type="scientific">Botryobasidium botryosum (strain FD-172 SS1)</name>
    <dbReference type="NCBI Taxonomy" id="930990"/>
    <lineage>
        <taxon>Eukaryota</taxon>
        <taxon>Fungi</taxon>
        <taxon>Dikarya</taxon>
        <taxon>Basidiomycota</taxon>
        <taxon>Agaricomycotina</taxon>
        <taxon>Agaricomycetes</taxon>
        <taxon>Cantharellales</taxon>
        <taxon>Botryobasidiaceae</taxon>
        <taxon>Botryobasidium</taxon>
    </lineage>
</organism>
<dbReference type="InterPro" id="IPR021773">
    <property type="entry name" value="TPC11"/>
</dbReference>
<evidence type="ECO:0000259" key="3">
    <source>
        <dbReference type="Pfam" id="PF11817"/>
    </source>
</evidence>
<evidence type="ECO:0008006" key="6">
    <source>
        <dbReference type="Google" id="ProtNLM"/>
    </source>
</evidence>
<feature type="region of interest" description="Disordered" evidence="1">
    <location>
        <begin position="1219"/>
        <end position="1240"/>
    </location>
</feature>
<evidence type="ECO:0000259" key="2">
    <source>
        <dbReference type="Pfam" id="PF07919"/>
    </source>
</evidence>
<dbReference type="InParanoid" id="A0A067MEK7"/>